<dbReference type="EMBL" id="BNAU01000002">
    <property type="protein sequence ID" value="GHE91878.1"/>
    <property type="molecule type" value="Genomic_DNA"/>
</dbReference>
<dbReference type="Pfam" id="PF00440">
    <property type="entry name" value="TetR_N"/>
    <property type="match status" value="1"/>
</dbReference>
<organism evidence="7 8">
    <name type="scientific">Amycolatopsis deserti</name>
    <dbReference type="NCBI Taxonomy" id="185696"/>
    <lineage>
        <taxon>Bacteria</taxon>
        <taxon>Bacillati</taxon>
        <taxon>Actinomycetota</taxon>
        <taxon>Actinomycetes</taxon>
        <taxon>Pseudonocardiales</taxon>
        <taxon>Pseudonocardiaceae</taxon>
        <taxon>Amycolatopsis</taxon>
    </lineage>
</organism>
<keyword evidence="3" id="KW-0804">Transcription</keyword>
<keyword evidence="2 4" id="KW-0238">DNA-binding</keyword>
<comment type="caution">
    <text evidence="7">The sequence shown here is derived from an EMBL/GenBank/DDBJ whole genome shotgun (WGS) entry which is preliminary data.</text>
</comment>
<keyword evidence="1" id="KW-0805">Transcription regulation</keyword>
<feature type="region of interest" description="Disordered" evidence="5">
    <location>
        <begin position="17"/>
        <end position="75"/>
    </location>
</feature>
<dbReference type="Proteomes" id="UP000605897">
    <property type="component" value="Unassembled WGS sequence"/>
</dbReference>
<accession>A0ABQ3IQU8</accession>
<evidence type="ECO:0000313" key="7">
    <source>
        <dbReference type="EMBL" id="GHE91878.1"/>
    </source>
</evidence>
<sequence>MELLRRQRDGLAQVERVAQDRRGRLERAQRQPQDAAHGGGIDRDARRAEAAGQQHLHDRAAVGVPHDDRRPVEGADGSVVVIDDLREAQVRLPVDRVIEEAEVSRATFYRHFPGKEELVRAYLEREDERIRARFAEAARSAESPAQLPALVAAALGDEICGAGFRGCPFINAAAEYPDRGHPIHQAVDTHRTWFRQTLTDTLTAAGHPDPAHAAQVLILLRDGAMVGGYLDDPEQIRTTLEKTIARL</sequence>
<protein>
    <recommendedName>
        <fullName evidence="6">HTH tetR-type domain-containing protein</fullName>
    </recommendedName>
</protein>
<dbReference type="PANTHER" id="PTHR47506:SF1">
    <property type="entry name" value="HTH-TYPE TRANSCRIPTIONAL REGULATOR YJDC"/>
    <property type="match status" value="1"/>
</dbReference>
<dbReference type="SUPFAM" id="SSF46689">
    <property type="entry name" value="Homeodomain-like"/>
    <property type="match status" value="1"/>
</dbReference>
<dbReference type="Gene3D" id="1.10.357.10">
    <property type="entry name" value="Tetracycline Repressor, domain 2"/>
    <property type="match status" value="1"/>
</dbReference>
<gene>
    <name evidence="7" type="ORF">GCM10017786_25560</name>
</gene>
<evidence type="ECO:0000256" key="1">
    <source>
        <dbReference type="ARBA" id="ARBA00023015"/>
    </source>
</evidence>
<dbReference type="InterPro" id="IPR036271">
    <property type="entry name" value="Tet_transcr_reg_TetR-rel_C_sf"/>
</dbReference>
<evidence type="ECO:0000313" key="8">
    <source>
        <dbReference type="Proteomes" id="UP000605897"/>
    </source>
</evidence>
<dbReference type="SUPFAM" id="SSF48498">
    <property type="entry name" value="Tetracyclin repressor-like, C-terminal domain"/>
    <property type="match status" value="1"/>
</dbReference>
<evidence type="ECO:0000256" key="2">
    <source>
        <dbReference type="ARBA" id="ARBA00023125"/>
    </source>
</evidence>
<dbReference type="InterPro" id="IPR009057">
    <property type="entry name" value="Homeodomain-like_sf"/>
</dbReference>
<dbReference type="InterPro" id="IPR001647">
    <property type="entry name" value="HTH_TetR"/>
</dbReference>
<dbReference type="Pfam" id="PF16925">
    <property type="entry name" value="TetR_C_13"/>
    <property type="match status" value="1"/>
</dbReference>
<feature type="DNA-binding region" description="H-T-H motif" evidence="4">
    <location>
        <begin position="93"/>
        <end position="112"/>
    </location>
</feature>
<reference evidence="8" key="1">
    <citation type="journal article" date="2019" name="Int. J. Syst. Evol. Microbiol.">
        <title>The Global Catalogue of Microorganisms (GCM) 10K type strain sequencing project: providing services to taxonomists for standard genome sequencing and annotation.</title>
        <authorList>
            <consortium name="The Broad Institute Genomics Platform"/>
            <consortium name="The Broad Institute Genome Sequencing Center for Infectious Disease"/>
            <person name="Wu L."/>
            <person name="Ma J."/>
        </authorList>
    </citation>
    <scope>NUCLEOTIDE SEQUENCE [LARGE SCALE GENOMIC DNA]</scope>
    <source>
        <strain evidence="8">CGMCC 4.7677</strain>
    </source>
</reference>
<dbReference type="PROSITE" id="PS50977">
    <property type="entry name" value="HTH_TETR_2"/>
    <property type="match status" value="1"/>
</dbReference>
<keyword evidence="8" id="KW-1185">Reference proteome</keyword>
<evidence type="ECO:0000256" key="3">
    <source>
        <dbReference type="ARBA" id="ARBA00023163"/>
    </source>
</evidence>
<dbReference type="InterPro" id="IPR011075">
    <property type="entry name" value="TetR_C"/>
</dbReference>
<proteinExistence type="predicted"/>
<feature type="domain" description="HTH tetR-type" evidence="6">
    <location>
        <begin position="66"/>
        <end position="130"/>
    </location>
</feature>
<evidence type="ECO:0000259" key="6">
    <source>
        <dbReference type="PROSITE" id="PS50977"/>
    </source>
</evidence>
<feature type="compositionally biased region" description="Basic and acidic residues" evidence="5">
    <location>
        <begin position="17"/>
        <end position="29"/>
    </location>
</feature>
<evidence type="ECO:0000256" key="4">
    <source>
        <dbReference type="PROSITE-ProRule" id="PRU00335"/>
    </source>
</evidence>
<dbReference type="PANTHER" id="PTHR47506">
    <property type="entry name" value="TRANSCRIPTIONAL REGULATORY PROTEIN"/>
    <property type="match status" value="1"/>
</dbReference>
<name>A0ABQ3IQU8_9PSEU</name>
<feature type="compositionally biased region" description="Basic and acidic residues" evidence="5">
    <location>
        <begin position="40"/>
        <end position="73"/>
    </location>
</feature>
<evidence type="ECO:0000256" key="5">
    <source>
        <dbReference type="SAM" id="MobiDB-lite"/>
    </source>
</evidence>